<dbReference type="AlphaFoldDB" id="A0A5M6CAZ9"/>
<protein>
    <submittedName>
        <fullName evidence="2">Uncharacterized protein</fullName>
    </submittedName>
</protein>
<reference evidence="2 3" key="1">
    <citation type="submission" date="2019-09" db="EMBL/GenBank/DDBJ databases">
        <title>Genome sequence and assembly of Taibaiella sp.</title>
        <authorList>
            <person name="Chhetri G."/>
        </authorList>
    </citation>
    <scope>NUCLEOTIDE SEQUENCE [LARGE SCALE GENOMIC DNA]</scope>
    <source>
        <strain evidence="2 3">KVB11</strain>
    </source>
</reference>
<dbReference type="Proteomes" id="UP000323632">
    <property type="component" value="Unassembled WGS sequence"/>
</dbReference>
<dbReference type="RefSeq" id="WP_150033807.1">
    <property type="nucleotide sequence ID" value="NZ_VWSH01000004.1"/>
</dbReference>
<organism evidence="2 3">
    <name type="scientific">Taibaiella lutea</name>
    <dbReference type="NCBI Taxonomy" id="2608001"/>
    <lineage>
        <taxon>Bacteria</taxon>
        <taxon>Pseudomonadati</taxon>
        <taxon>Bacteroidota</taxon>
        <taxon>Chitinophagia</taxon>
        <taxon>Chitinophagales</taxon>
        <taxon>Chitinophagaceae</taxon>
        <taxon>Taibaiella</taxon>
    </lineage>
</organism>
<evidence type="ECO:0000313" key="2">
    <source>
        <dbReference type="EMBL" id="KAA5532304.1"/>
    </source>
</evidence>
<sequence>MQRFLFYTMLLSSAGVYSCNSNPEAASTPIDSTNVNGTAPVEYGKDDTAPMLPDANQGEGYRANTPGGDSIPAPNK</sequence>
<proteinExistence type="predicted"/>
<dbReference type="PROSITE" id="PS51257">
    <property type="entry name" value="PROKAR_LIPOPROTEIN"/>
    <property type="match status" value="1"/>
</dbReference>
<feature type="region of interest" description="Disordered" evidence="1">
    <location>
        <begin position="22"/>
        <end position="76"/>
    </location>
</feature>
<comment type="caution">
    <text evidence="2">The sequence shown here is derived from an EMBL/GenBank/DDBJ whole genome shotgun (WGS) entry which is preliminary data.</text>
</comment>
<dbReference type="EMBL" id="VWSH01000004">
    <property type="protein sequence ID" value="KAA5532304.1"/>
    <property type="molecule type" value="Genomic_DNA"/>
</dbReference>
<keyword evidence="3" id="KW-1185">Reference proteome</keyword>
<accession>A0A5M6CAZ9</accession>
<name>A0A5M6CAZ9_9BACT</name>
<gene>
    <name evidence="2" type="ORF">F0919_16040</name>
</gene>
<evidence type="ECO:0000313" key="3">
    <source>
        <dbReference type="Proteomes" id="UP000323632"/>
    </source>
</evidence>
<evidence type="ECO:0000256" key="1">
    <source>
        <dbReference type="SAM" id="MobiDB-lite"/>
    </source>
</evidence>
<feature type="compositionally biased region" description="Polar residues" evidence="1">
    <location>
        <begin position="22"/>
        <end position="37"/>
    </location>
</feature>